<dbReference type="InterPro" id="IPR004101">
    <property type="entry name" value="Mur_ligase_C"/>
</dbReference>
<dbReference type="AlphaFoldDB" id="A0A1I1R0K6"/>
<keyword evidence="7" id="KW-1185">Reference proteome</keyword>
<feature type="binding site" evidence="2">
    <location>
        <position position="34"/>
    </location>
    <ligand>
        <name>UDP-N-acetyl-alpha-D-muramoyl-L-alanyl-D-glutamate</name>
        <dbReference type="ChEBI" id="CHEBI:83900"/>
    </ligand>
</feature>
<dbReference type="GO" id="GO:0005737">
    <property type="term" value="C:cytoplasm"/>
    <property type="evidence" value="ECO:0007669"/>
    <property type="project" value="UniProtKB-SubCell"/>
</dbReference>
<dbReference type="HAMAP" id="MF_00208">
    <property type="entry name" value="MurE"/>
    <property type="match status" value="1"/>
</dbReference>
<dbReference type="Pfam" id="PF02875">
    <property type="entry name" value="Mur_ligase_C"/>
    <property type="match status" value="1"/>
</dbReference>
<dbReference type="Gene3D" id="3.40.1390.10">
    <property type="entry name" value="MurE/MurF, N-terminal domain"/>
    <property type="match status" value="1"/>
</dbReference>
<dbReference type="EMBL" id="FOMJ01000003">
    <property type="protein sequence ID" value="SFD25063.1"/>
    <property type="molecule type" value="Genomic_DNA"/>
</dbReference>
<keyword evidence="2" id="KW-0547">Nucleotide-binding</keyword>
<keyword evidence="2" id="KW-0963">Cytoplasm</keyword>
<feature type="binding site" evidence="2">
    <location>
        <position position="383"/>
    </location>
    <ligand>
        <name>meso-2,6-diaminopimelate</name>
        <dbReference type="ChEBI" id="CHEBI:57791"/>
    </ligand>
</feature>
<dbReference type="PANTHER" id="PTHR23135">
    <property type="entry name" value="MUR LIGASE FAMILY MEMBER"/>
    <property type="match status" value="1"/>
</dbReference>
<feature type="binding site" evidence="2">
    <location>
        <begin position="114"/>
        <end position="120"/>
    </location>
    <ligand>
        <name>ATP</name>
        <dbReference type="ChEBI" id="CHEBI:30616"/>
    </ligand>
</feature>
<dbReference type="GO" id="GO:0009252">
    <property type="term" value="P:peptidoglycan biosynthetic process"/>
    <property type="evidence" value="ECO:0007669"/>
    <property type="project" value="UniProtKB-UniRule"/>
</dbReference>
<dbReference type="GO" id="GO:0008360">
    <property type="term" value="P:regulation of cell shape"/>
    <property type="evidence" value="ECO:0007669"/>
    <property type="project" value="UniProtKB-KW"/>
</dbReference>
<keyword evidence="2" id="KW-0067">ATP-binding</keyword>
<dbReference type="Pfam" id="PF08245">
    <property type="entry name" value="Mur_ligase_M"/>
    <property type="match status" value="1"/>
</dbReference>
<organism evidence="6 7">
    <name type="scientific">Thiohalospira halophila DSM 15071</name>
    <dbReference type="NCBI Taxonomy" id="1123397"/>
    <lineage>
        <taxon>Bacteria</taxon>
        <taxon>Pseudomonadati</taxon>
        <taxon>Pseudomonadota</taxon>
        <taxon>Gammaproteobacteria</taxon>
        <taxon>Thiohalospirales</taxon>
        <taxon>Thiohalospiraceae</taxon>
        <taxon>Thiohalospira</taxon>
    </lineage>
</organism>
<feature type="binding site" evidence="2">
    <location>
        <position position="191"/>
    </location>
    <ligand>
        <name>UDP-N-acetyl-alpha-D-muramoyl-L-alanyl-D-glutamate</name>
        <dbReference type="ChEBI" id="CHEBI:83900"/>
    </ligand>
</feature>
<feature type="binding site" evidence="2">
    <location>
        <position position="189"/>
    </location>
    <ligand>
        <name>UDP-N-acetyl-alpha-D-muramoyl-L-alanyl-D-glutamate</name>
        <dbReference type="ChEBI" id="CHEBI:83900"/>
    </ligand>
</feature>
<feature type="binding site" evidence="2">
    <location>
        <begin position="407"/>
        <end position="410"/>
    </location>
    <ligand>
        <name>meso-2,6-diaminopimelate</name>
        <dbReference type="ChEBI" id="CHEBI:57791"/>
    </ligand>
</feature>
<dbReference type="GO" id="GO:0008765">
    <property type="term" value="F:UDP-N-acetylmuramoylalanyl-D-glutamate-2,6-diaminopimelate ligase activity"/>
    <property type="evidence" value="ECO:0007669"/>
    <property type="project" value="UniProtKB-UniRule"/>
</dbReference>
<dbReference type="GO" id="GO:0071555">
    <property type="term" value="P:cell wall organization"/>
    <property type="evidence" value="ECO:0007669"/>
    <property type="project" value="UniProtKB-KW"/>
</dbReference>
<keyword evidence="2 3" id="KW-0961">Cell wall biogenesis/degradation</keyword>
<dbReference type="SUPFAM" id="SSF53244">
    <property type="entry name" value="MurD-like peptide ligases, peptide-binding domain"/>
    <property type="match status" value="1"/>
</dbReference>
<feature type="domain" description="Mur ligase C-terminal" evidence="4">
    <location>
        <begin position="335"/>
        <end position="460"/>
    </location>
</feature>
<comment type="pathway">
    <text evidence="2 3">Cell wall biogenesis; peptidoglycan biosynthesis.</text>
</comment>
<evidence type="ECO:0000256" key="3">
    <source>
        <dbReference type="RuleBase" id="RU004135"/>
    </source>
</evidence>
<dbReference type="PANTHER" id="PTHR23135:SF4">
    <property type="entry name" value="UDP-N-ACETYLMURAMOYL-L-ALANYL-D-GLUTAMATE--2,6-DIAMINOPIMELATE LIGASE MURE HOMOLOG, CHLOROPLASTIC"/>
    <property type="match status" value="1"/>
</dbReference>
<feature type="binding site" evidence="2">
    <location>
        <position position="458"/>
    </location>
    <ligand>
        <name>meso-2,6-diaminopimelate</name>
        <dbReference type="ChEBI" id="CHEBI:57791"/>
    </ligand>
</feature>
<feature type="modified residue" description="N6-carboxylysine" evidence="2">
    <location>
        <position position="223"/>
    </location>
</feature>
<comment type="PTM">
    <text evidence="2">Carboxylation is probably crucial for Mg(2+) binding and, consequently, for the gamma-phosphate positioning of ATP.</text>
</comment>
<reference evidence="6 7" key="1">
    <citation type="submission" date="2016-10" db="EMBL/GenBank/DDBJ databases">
        <authorList>
            <person name="de Groot N.N."/>
        </authorList>
    </citation>
    <scope>NUCLEOTIDE SEQUENCE [LARGE SCALE GENOMIC DNA]</scope>
    <source>
        <strain evidence="6 7">HL3</strain>
    </source>
</reference>
<dbReference type="Gene3D" id="3.40.1190.10">
    <property type="entry name" value="Mur-like, catalytic domain"/>
    <property type="match status" value="1"/>
</dbReference>
<dbReference type="GO" id="GO:0051301">
    <property type="term" value="P:cell division"/>
    <property type="evidence" value="ECO:0007669"/>
    <property type="project" value="UniProtKB-KW"/>
</dbReference>
<evidence type="ECO:0000256" key="2">
    <source>
        <dbReference type="HAMAP-Rule" id="MF_00208"/>
    </source>
</evidence>
<comment type="subcellular location">
    <subcellularLocation>
        <location evidence="2 3">Cytoplasm</location>
    </subcellularLocation>
</comment>
<dbReference type="NCBIfam" id="NF001126">
    <property type="entry name" value="PRK00139.1-4"/>
    <property type="match status" value="1"/>
</dbReference>
<feature type="short sequence motif" description="Meso-diaminopimelate recognition motif" evidence="2">
    <location>
        <begin position="407"/>
        <end position="410"/>
    </location>
</feature>
<dbReference type="EC" id="6.3.2.13" evidence="2"/>
<dbReference type="Gene3D" id="3.90.190.20">
    <property type="entry name" value="Mur ligase, C-terminal domain"/>
    <property type="match status" value="1"/>
</dbReference>
<dbReference type="UniPathway" id="UPA00219"/>
<dbReference type="GO" id="GO:0005524">
    <property type="term" value="F:ATP binding"/>
    <property type="evidence" value="ECO:0007669"/>
    <property type="project" value="UniProtKB-UniRule"/>
</dbReference>
<keyword evidence="2 3" id="KW-0133">Cell shape</keyword>
<keyword evidence="2 3" id="KW-0573">Peptidoglycan synthesis</keyword>
<name>A0A1I1R0K6_9GAMM</name>
<protein>
    <recommendedName>
        <fullName evidence="2">UDP-N-acetylmuramoyl-L-alanyl-D-glutamate--2,6-diaminopimelate ligase</fullName>
        <ecNumber evidence="2">6.3.2.13</ecNumber>
    </recommendedName>
    <alternativeName>
        <fullName evidence="2">Meso-A2pm-adding enzyme</fullName>
    </alternativeName>
    <alternativeName>
        <fullName evidence="2">Meso-diaminopimelate-adding enzyme</fullName>
    </alternativeName>
    <alternativeName>
        <fullName evidence="2">UDP-MurNAc-L-Ala-D-Glu:meso-diaminopimelate ligase</fullName>
    </alternativeName>
    <alternativeName>
        <fullName evidence="2">UDP-MurNAc-tripeptide synthetase</fullName>
    </alternativeName>
    <alternativeName>
        <fullName evidence="2">UDP-N-acetylmuramyl-tripeptide synthetase</fullName>
    </alternativeName>
</protein>
<comment type="catalytic activity">
    <reaction evidence="2">
        <text>UDP-N-acetyl-alpha-D-muramoyl-L-alanyl-D-glutamate + meso-2,6-diaminopimelate + ATP = UDP-N-acetyl-alpha-D-muramoyl-L-alanyl-gamma-D-glutamyl-meso-2,6-diaminopimelate + ADP + phosphate + H(+)</text>
        <dbReference type="Rhea" id="RHEA:23676"/>
        <dbReference type="ChEBI" id="CHEBI:15378"/>
        <dbReference type="ChEBI" id="CHEBI:30616"/>
        <dbReference type="ChEBI" id="CHEBI:43474"/>
        <dbReference type="ChEBI" id="CHEBI:57791"/>
        <dbReference type="ChEBI" id="CHEBI:83900"/>
        <dbReference type="ChEBI" id="CHEBI:83905"/>
        <dbReference type="ChEBI" id="CHEBI:456216"/>
        <dbReference type="EC" id="6.3.2.13"/>
    </reaction>
</comment>
<feature type="domain" description="Mur ligase central" evidence="5">
    <location>
        <begin position="112"/>
        <end position="312"/>
    </location>
</feature>
<dbReference type="Proteomes" id="UP000198611">
    <property type="component" value="Unassembled WGS sequence"/>
</dbReference>
<dbReference type="InterPro" id="IPR013221">
    <property type="entry name" value="Mur_ligase_cen"/>
</dbReference>
<feature type="binding site" evidence="2">
    <location>
        <position position="462"/>
    </location>
    <ligand>
        <name>meso-2,6-diaminopimelate</name>
        <dbReference type="ChEBI" id="CHEBI:57791"/>
    </ligand>
</feature>
<dbReference type="GO" id="GO:0000287">
    <property type="term" value="F:magnesium ion binding"/>
    <property type="evidence" value="ECO:0007669"/>
    <property type="project" value="UniProtKB-UniRule"/>
</dbReference>
<proteinExistence type="inferred from homology"/>
<evidence type="ECO:0000259" key="5">
    <source>
        <dbReference type="Pfam" id="PF08245"/>
    </source>
</evidence>
<accession>A0A1I1R0K6</accession>
<comment type="cofactor">
    <cofactor evidence="2">
        <name>Mg(2+)</name>
        <dbReference type="ChEBI" id="CHEBI:18420"/>
    </cofactor>
</comment>
<keyword evidence="2 3" id="KW-0132">Cell division</keyword>
<keyword evidence="2" id="KW-0460">Magnesium</keyword>
<evidence type="ECO:0000259" key="4">
    <source>
        <dbReference type="Pfam" id="PF02875"/>
    </source>
</evidence>
<comment type="caution">
    <text evidence="2">Lacks conserved residue(s) required for the propagation of feature annotation.</text>
</comment>
<dbReference type="InterPro" id="IPR035911">
    <property type="entry name" value="MurE/MurF_N"/>
</dbReference>
<comment type="similarity">
    <text evidence="1 2">Belongs to the MurCDEF family. MurE subfamily.</text>
</comment>
<evidence type="ECO:0000313" key="7">
    <source>
        <dbReference type="Proteomes" id="UP000198611"/>
    </source>
</evidence>
<evidence type="ECO:0000313" key="6">
    <source>
        <dbReference type="EMBL" id="SFD25063.1"/>
    </source>
</evidence>
<dbReference type="STRING" id="1123397.SAMN05660831_01267"/>
<dbReference type="InterPro" id="IPR036615">
    <property type="entry name" value="Mur_ligase_C_dom_sf"/>
</dbReference>
<dbReference type="InterPro" id="IPR036565">
    <property type="entry name" value="Mur-like_cat_sf"/>
</dbReference>
<dbReference type="NCBIfam" id="TIGR01085">
    <property type="entry name" value="murE"/>
    <property type="match status" value="1"/>
</dbReference>
<feature type="binding site" evidence="2">
    <location>
        <begin position="156"/>
        <end position="157"/>
    </location>
    <ligand>
        <name>UDP-N-acetyl-alpha-D-muramoyl-L-alanyl-D-glutamate</name>
        <dbReference type="ChEBI" id="CHEBI:83900"/>
    </ligand>
</feature>
<sequence length="494" mass="50357">MSAAVIEPRSLAELLAGLTDAPLHGEVTGVAADSRHASPGDLFLAIAREGEQRRAHATEARERGAVAIAWEPADGEAPVADALPVPGLRAAAGTIAARSLGDPASALTLIGVTGTNGKSTCAWLLAQALGGGERPAGLIGTLGHGLWPDLAPAIHTTPDPVTLQQTLAGFRDTGAGAAVMEVSSHALAQERLAGAAVDIAVFTNLSRDHLDYHADMEAYIAAKARLFARPELKVAVINADDPAAPQMAAVVPAGCRIIHYGVHATAEVALQGREPHYGGQRLALATPVGPVRLDLPLPGAFNAANALAVVATLVALEWQPAAIAAALAAVMPPPGRLEAVPGGPPEVRVDYAHTPAALEAALAAMQEQTRGRLWLVFGCGGDRDAGKRAPMGAVAEAGADVVVITDDNPRREDPAAIASEILAGFARPEAVTVIHDRAAAIDHAIGTAGAGDAVLIAGKGHEAEQEVGTTRRAFSDIDTARAALERRGGAHAPA</sequence>
<dbReference type="RefSeq" id="WP_093427923.1">
    <property type="nucleotide sequence ID" value="NZ_FOMJ01000003.1"/>
</dbReference>
<keyword evidence="2 3" id="KW-0131">Cell cycle</keyword>
<dbReference type="OrthoDB" id="9800958at2"/>
<dbReference type="InterPro" id="IPR005761">
    <property type="entry name" value="UDP-N-AcMur-Glu-dNH2Pim_ligase"/>
</dbReference>
<dbReference type="SUPFAM" id="SSF63418">
    <property type="entry name" value="MurE/MurF N-terminal domain"/>
    <property type="match status" value="1"/>
</dbReference>
<gene>
    <name evidence="2" type="primary">murE</name>
    <name evidence="6" type="ORF">SAMN05660831_01267</name>
</gene>
<feature type="binding site" evidence="2">
    <location>
        <position position="183"/>
    </location>
    <ligand>
        <name>UDP-N-acetyl-alpha-D-muramoyl-L-alanyl-D-glutamate</name>
        <dbReference type="ChEBI" id="CHEBI:83900"/>
    </ligand>
</feature>
<keyword evidence="2 6" id="KW-0436">Ligase</keyword>
<evidence type="ECO:0000256" key="1">
    <source>
        <dbReference type="ARBA" id="ARBA00005898"/>
    </source>
</evidence>
<dbReference type="SUPFAM" id="SSF53623">
    <property type="entry name" value="MurD-like peptide ligases, catalytic domain"/>
    <property type="match status" value="1"/>
</dbReference>
<comment type="function">
    <text evidence="2">Catalyzes the addition of meso-diaminopimelic acid to the nucleotide precursor UDP-N-acetylmuramoyl-L-alanyl-D-glutamate (UMAG) in the biosynthesis of bacterial cell-wall peptidoglycan.</text>
</comment>